<dbReference type="STRING" id="104623.Ser39006_01380"/>
<reference evidence="4 5" key="1">
    <citation type="journal article" date="2013" name="Genome Announc.">
        <title>Draft genome sequence of Serratia sp. strain ATCC 39006, a model bacterium for analysis of the biosynthesis and regulation of prodigiosin, a carbapenem, and gas vesicles.</title>
        <authorList>
            <person name="Fineran P.C."/>
            <person name="Iglesias Cans M.C."/>
            <person name="Ramsay J.P."/>
            <person name="Wilf N.M."/>
            <person name="Cossyleon D."/>
            <person name="McNeil M.B."/>
            <person name="Williamson N.R."/>
            <person name="Monson R.E."/>
            <person name="Becher S.A."/>
            <person name="Stanton J.A."/>
            <person name="Brugger K."/>
            <person name="Brown S.D."/>
            <person name="Salmond G.P."/>
        </authorList>
    </citation>
    <scope>NUCLEOTIDE SEQUENCE [LARGE SCALE GENOMIC DNA]</scope>
    <source>
        <strain evidence="4">ATCC 39006</strain>
        <strain evidence="5">ATCC 39006 / SC 11482</strain>
    </source>
</reference>
<dbReference type="EMBL" id="CP025085">
    <property type="protein sequence ID" value="AUH01984.1"/>
    <property type="molecule type" value="Genomic_DNA"/>
</dbReference>
<dbReference type="EMBL" id="CP025084">
    <property type="protein sequence ID" value="AUH06306.1"/>
    <property type="molecule type" value="Genomic_DNA"/>
</dbReference>
<dbReference type="Gene3D" id="3.90.470.20">
    <property type="entry name" value="4'-phosphopantetheinyl transferase domain"/>
    <property type="match status" value="1"/>
</dbReference>
<evidence type="ECO:0000259" key="2">
    <source>
        <dbReference type="Pfam" id="PF01648"/>
    </source>
</evidence>
<dbReference type="OrthoDB" id="5864005at2"/>
<gene>
    <name evidence="3" type="ORF">CWC46_20645</name>
    <name evidence="4" type="ORF">Ser39006_020640</name>
</gene>
<dbReference type="Pfam" id="PF01648">
    <property type="entry name" value="ACPS"/>
    <property type="match status" value="1"/>
</dbReference>
<dbReference type="Proteomes" id="UP000233778">
    <property type="component" value="Chromosome"/>
</dbReference>
<protein>
    <submittedName>
        <fullName evidence="4">4'-phosphopantetheinyl transferase</fullName>
    </submittedName>
</protein>
<dbReference type="SUPFAM" id="SSF56214">
    <property type="entry name" value="4'-phosphopantetheinyl transferase"/>
    <property type="match status" value="1"/>
</dbReference>
<dbReference type="AlphaFoldDB" id="A0A2I5TP11"/>
<keyword evidence="5" id="KW-1185">Reference proteome</keyword>
<accession>A0A2I5TP11</accession>
<dbReference type="GO" id="GO:0000287">
    <property type="term" value="F:magnesium ion binding"/>
    <property type="evidence" value="ECO:0007669"/>
    <property type="project" value="InterPro"/>
</dbReference>
<evidence type="ECO:0000313" key="3">
    <source>
        <dbReference type="EMBL" id="AUH01984.1"/>
    </source>
</evidence>
<reference evidence="4" key="2">
    <citation type="submission" date="2013-09" db="EMBL/GenBank/DDBJ databases">
        <authorList>
            <person name="Wang G."/>
            <person name="Yang Y."/>
            <person name="Su Y."/>
        </authorList>
    </citation>
    <scope>NUCLEOTIDE SEQUENCE</scope>
    <source>
        <strain evidence="4">ATCC 39006</strain>
    </source>
</reference>
<sequence length="229" mass="25560">MVIHHKDGVPPWVKHGHHHRGITISVAECHTIGVALQQRMVKQRARELAVALLNRVWQTGDGASQMAGFTLTHRPSGQPVGEHPLLGEYAVSISHSHSWYAGATSDTAVGIDLQQYRTFGTTAWRYAFAAGEQHWGRVQACAAWAIREAFLKSHGCGLPYRLSDIRIDWHNALVSHPDQLECRQFWLWYSLDWVCALCFPLQGSLMTDTDIVVVPGGSIERQGESHHGE</sequence>
<evidence type="ECO:0000256" key="1">
    <source>
        <dbReference type="ARBA" id="ARBA00022679"/>
    </source>
</evidence>
<feature type="domain" description="4'-phosphopantetheinyl transferase" evidence="2">
    <location>
        <begin position="108"/>
        <end position="198"/>
    </location>
</feature>
<name>A0A2I5TP11_SERS3</name>
<dbReference type="GO" id="GO:0008897">
    <property type="term" value="F:holo-[acyl-carrier-protein] synthase activity"/>
    <property type="evidence" value="ECO:0007669"/>
    <property type="project" value="InterPro"/>
</dbReference>
<evidence type="ECO:0000313" key="4">
    <source>
        <dbReference type="EMBL" id="AUH06306.1"/>
    </source>
</evidence>
<dbReference type="KEGG" id="serq:CWC46_20645"/>
<proteinExistence type="predicted"/>
<reference evidence="4" key="4">
    <citation type="submission" date="2017-11" db="EMBL/GenBank/DDBJ databases">
        <title>Complete genome sequence of Serratia sp. ATCC 39006.</title>
        <authorList>
            <person name="Hampton H.G."/>
            <person name="Jackson S.A."/>
            <person name="Jauregui R."/>
            <person name="Poulter G.T.M."/>
            <person name="Salmond G.P.C."/>
            <person name="Fineran P.C."/>
        </authorList>
    </citation>
    <scope>NUCLEOTIDE SEQUENCE</scope>
    <source>
        <strain evidence="4">ATCC 39006</strain>
    </source>
</reference>
<dbReference type="KEGG" id="sera:Ser39006_020640"/>
<dbReference type="InterPro" id="IPR037143">
    <property type="entry name" value="4-PPantetheinyl_Trfase_dom_sf"/>
</dbReference>
<evidence type="ECO:0000313" key="5">
    <source>
        <dbReference type="Proteomes" id="UP000017700"/>
    </source>
</evidence>
<keyword evidence="1 4" id="KW-0808">Transferase</keyword>
<reference evidence="3 6" key="3">
    <citation type="submission" date="2017-11" db="EMBL/GenBank/DDBJ databases">
        <title>Complete genome sequence of Serratia sp. ATCC 39006 LacA.</title>
        <authorList>
            <person name="Hampton H.G."/>
            <person name="Jackson S.A."/>
            <person name="Jauregui R."/>
            <person name="Poulter G.T.M."/>
            <person name="Salmond G.P.C."/>
            <person name="Fineran P.C."/>
        </authorList>
    </citation>
    <scope>NUCLEOTIDE SEQUENCE [LARGE SCALE GENOMIC DNA]</scope>
    <source>
        <strain evidence="3 6">ATCC 39006</strain>
    </source>
</reference>
<organism evidence="4 5">
    <name type="scientific">Serratia sp. (strain ATCC 39006)</name>
    <name type="common">Prodigiosinella confusarubida</name>
    <dbReference type="NCBI Taxonomy" id="104623"/>
    <lineage>
        <taxon>Bacteria</taxon>
        <taxon>Pseudomonadati</taxon>
        <taxon>Pseudomonadota</taxon>
        <taxon>Gammaproteobacteria</taxon>
        <taxon>Enterobacterales</taxon>
        <taxon>Pectobacteriaceae</taxon>
        <taxon>Prodigiosinella</taxon>
    </lineage>
</organism>
<evidence type="ECO:0000313" key="6">
    <source>
        <dbReference type="Proteomes" id="UP000233778"/>
    </source>
</evidence>
<dbReference type="InterPro" id="IPR008278">
    <property type="entry name" value="4-PPantetheinyl_Trfase_dom"/>
</dbReference>
<dbReference type="Proteomes" id="UP000017700">
    <property type="component" value="Chromosome"/>
</dbReference>